<dbReference type="RefSeq" id="WP_166855628.1">
    <property type="nucleotide sequence ID" value="NZ_JAAQOM010000001.1"/>
</dbReference>
<name>A0ABX0P4U3_9BURK</name>
<reference evidence="3 4" key="1">
    <citation type="submission" date="2020-03" db="EMBL/GenBank/DDBJ databases">
        <title>Genome sequence of strain Massilia sp. TW-1.</title>
        <authorList>
            <person name="Chaudhary D.K."/>
        </authorList>
    </citation>
    <scope>NUCLEOTIDE SEQUENCE [LARGE SCALE GENOMIC DNA]</scope>
    <source>
        <strain evidence="3 4">TW-1</strain>
    </source>
</reference>
<sequence length="204" mass="21255">MKKLIALFIVSAFAQADAAPLLTNVGLSTAVTFDEVATGAGNVVTNQFAAQGVTFSTNGSGNWYASGNPGGYSGIANFSGTYLDSFSGGPAASEYRIQFGSAVSAAGAWFEFNTSSPAATFSSYLGNVMQESYTYNNGSCCDSAQFVGFTGNFDEIRFNGITGRDFIMDSLDYTPANRVPEPGTLALLGAGLLGTVLRRRAKNA</sequence>
<protein>
    <submittedName>
        <fullName evidence="3">PEP-CTERM sorting domain-containing protein</fullName>
    </submittedName>
</protein>
<accession>A0ABX0P4U3</accession>
<feature type="domain" description="Ice-binding protein C-terminal" evidence="2">
    <location>
        <begin position="179"/>
        <end position="200"/>
    </location>
</feature>
<gene>
    <name evidence="3" type="ORF">HAV22_01105</name>
</gene>
<dbReference type="NCBIfam" id="TIGR02595">
    <property type="entry name" value="PEP_CTERM"/>
    <property type="match status" value="1"/>
</dbReference>
<evidence type="ECO:0000259" key="2">
    <source>
        <dbReference type="Pfam" id="PF07589"/>
    </source>
</evidence>
<feature type="signal peptide" evidence="1">
    <location>
        <begin position="1"/>
        <end position="18"/>
    </location>
</feature>
<dbReference type="Proteomes" id="UP000716322">
    <property type="component" value="Unassembled WGS sequence"/>
</dbReference>
<dbReference type="Pfam" id="PF07589">
    <property type="entry name" value="PEP-CTERM"/>
    <property type="match status" value="1"/>
</dbReference>
<keyword evidence="4" id="KW-1185">Reference proteome</keyword>
<keyword evidence="1" id="KW-0732">Signal</keyword>
<evidence type="ECO:0000313" key="4">
    <source>
        <dbReference type="Proteomes" id="UP000716322"/>
    </source>
</evidence>
<feature type="chain" id="PRO_5047386191" evidence="1">
    <location>
        <begin position="19"/>
        <end position="204"/>
    </location>
</feature>
<dbReference type="EMBL" id="JAAQOM010000001">
    <property type="protein sequence ID" value="NIA52252.1"/>
    <property type="molecule type" value="Genomic_DNA"/>
</dbReference>
<evidence type="ECO:0000313" key="3">
    <source>
        <dbReference type="EMBL" id="NIA52252.1"/>
    </source>
</evidence>
<proteinExistence type="predicted"/>
<organism evidence="3 4">
    <name type="scientific">Telluria antibiotica</name>
    <dbReference type="NCBI Taxonomy" id="2717319"/>
    <lineage>
        <taxon>Bacteria</taxon>
        <taxon>Pseudomonadati</taxon>
        <taxon>Pseudomonadota</taxon>
        <taxon>Betaproteobacteria</taxon>
        <taxon>Burkholderiales</taxon>
        <taxon>Oxalobacteraceae</taxon>
        <taxon>Telluria group</taxon>
        <taxon>Telluria</taxon>
    </lineage>
</organism>
<comment type="caution">
    <text evidence="3">The sequence shown here is derived from an EMBL/GenBank/DDBJ whole genome shotgun (WGS) entry which is preliminary data.</text>
</comment>
<evidence type="ECO:0000256" key="1">
    <source>
        <dbReference type="SAM" id="SignalP"/>
    </source>
</evidence>
<dbReference type="InterPro" id="IPR013424">
    <property type="entry name" value="Ice-binding_C"/>
</dbReference>